<dbReference type="Pfam" id="PF12812">
    <property type="entry name" value="PDZ_1"/>
    <property type="match status" value="2"/>
</dbReference>
<dbReference type="PROSITE" id="PS50106">
    <property type="entry name" value="PDZ"/>
    <property type="match status" value="1"/>
</dbReference>
<evidence type="ECO:0000259" key="7">
    <source>
        <dbReference type="PROSITE" id="PS50106"/>
    </source>
</evidence>
<dbReference type="OMA" id="FWGHCVF"/>
<dbReference type="InterPro" id="IPR001940">
    <property type="entry name" value="Peptidase_S1C"/>
</dbReference>
<dbReference type="FunFam" id="2.40.10.120:FF:000013">
    <property type="entry name" value="Pro-apoptotic serine protease NMA111"/>
    <property type="match status" value="1"/>
</dbReference>
<dbReference type="PANTHER" id="PTHR46366:SF8">
    <property type="entry name" value="PRO-APOPTOTIC SERINE PROTEASE NMA111"/>
    <property type="match status" value="1"/>
</dbReference>
<dbReference type="SUPFAM" id="SSF50156">
    <property type="entry name" value="PDZ domain-like"/>
    <property type="match status" value="3"/>
</dbReference>
<dbReference type="EMBL" id="KV453937">
    <property type="protein sequence ID" value="ODV72022.1"/>
    <property type="molecule type" value="Genomic_DNA"/>
</dbReference>
<dbReference type="OrthoDB" id="4217619at2759"/>
<dbReference type="Proteomes" id="UP000094389">
    <property type="component" value="Unassembled WGS sequence"/>
</dbReference>
<dbReference type="PANTHER" id="PTHR46366">
    <property type="entry name" value="PRO-APOPTOTIC SERINE PROTEASE NMA111"/>
    <property type="match status" value="1"/>
</dbReference>
<evidence type="ECO:0000313" key="8">
    <source>
        <dbReference type="EMBL" id="ODV72022.1"/>
    </source>
</evidence>
<keyword evidence="5" id="KW-0677">Repeat</keyword>
<feature type="domain" description="PDZ" evidence="7">
    <location>
        <begin position="329"/>
        <end position="390"/>
    </location>
</feature>
<dbReference type="SUPFAM" id="SSF50494">
    <property type="entry name" value="Trypsin-like serine proteases"/>
    <property type="match status" value="2"/>
</dbReference>
<reference evidence="8 9" key="1">
    <citation type="journal article" date="2016" name="Proc. Natl. Acad. Sci. U.S.A.">
        <title>Comparative genomics of biotechnologically important yeasts.</title>
        <authorList>
            <person name="Riley R."/>
            <person name="Haridas S."/>
            <person name="Wolfe K.H."/>
            <person name="Lopes M.R."/>
            <person name="Hittinger C.T."/>
            <person name="Goeker M."/>
            <person name="Salamov A.A."/>
            <person name="Wisecaver J.H."/>
            <person name="Long T.M."/>
            <person name="Calvey C.H."/>
            <person name="Aerts A.L."/>
            <person name="Barry K.W."/>
            <person name="Choi C."/>
            <person name="Clum A."/>
            <person name="Coughlan A.Y."/>
            <person name="Deshpande S."/>
            <person name="Douglass A.P."/>
            <person name="Hanson S.J."/>
            <person name="Klenk H.-P."/>
            <person name="LaButti K.M."/>
            <person name="Lapidus A."/>
            <person name="Lindquist E.A."/>
            <person name="Lipzen A.M."/>
            <person name="Meier-Kolthoff J.P."/>
            <person name="Ohm R.A."/>
            <person name="Otillar R.P."/>
            <person name="Pangilinan J.L."/>
            <person name="Peng Y."/>
            <person name="Rokas A."/>
            <person name="Rosa C.A."/>
            <person name="Scheuner C."/>
            <person name="Sibirny A.A."/>
            <person name="Slot J.C."/>
            <person name="Stielow J.B."/>
            <person name="Sun H."/>
            <person name="Kurtzman C.P."/>
            <person name="Blackwell M."/>
            <person name="Grigoriev I.V."/>
            <person name="Jeffries T.W."/>
        </authorList>
    </citation>
    <scope>NUCLEOTIDE SEQUENCE [LARGE SCALE GENOMIC DNA]</scope>
    <source>
        <strain evidence="9">ATCC 18201 / CBS 1600 / BCRC 20928 / JCM 3617 / NBRC 0987 / NRRL Y-1542</strain>
    </source>
</reference>
<evidence type="ECO:0000256" key="2">
    <source>
        <dbReference type="ARBA" id="ARBA00020338"/>
    </source>
</evidence>
<keyword evidence="8" id="KW-0645">Protease</keyword>
<dbReference type="Gene3D" id="2.30.42.10">
    <property type="match status" value="2"/>
</dbReference>
<name>A0A1E4RXK7_CYBJN</name>
<gene>
    <name evidence="8" type="ORF">CYBJADRAFT_169038</name>
</gene>
<dbReference type="Gene3D" id="2.40.10.120">
    <property type="match status" value="2"/>
</dbReference>
<dbReference type="InterPro" id="IPR025926">
    <property type="entry name" value="PDZ-like_dom"/>
</dbReference>
<dbReference type="GO" id="GO:0006915">
    <property type="term" value="P:apoptotic process"/>
    <property type="evidence" value="ECO:0007669"/>
    <property type="project" value="UniProtKB-KW"/>
</dbReference>
<organism evidence="8 9">
    <name type="scientific">Cyberlindnera jadinii (strain ATCC 18201 / CBS 1600 / BCRC 20928 / JCM 3617 / NBRC 0987 / NRRL Y-1542)</name>
    <name type="common">Torula yeast</name>
    <name type="synonym">Candida utilis</name>
    <dbReference type="NCBI Taxonomy" id="983966"/>
    <lineage>
        <taxon>Eukaryota</taxon>
        <taxon>Fungi</taxon>
        <taxon>Dikarya</taxon>
        <taxon>Ascomycota</taxon>
        <taxon>Saccharomycotina</taxon>
        <taxon>Saccharomycetes</taxon>
        <taxon>Phaffomycetales</taxon>
        <taxon>Phaffomycetaceae</taxon>
        <taxon>Cyberlindnera</taxon>
    </lineage>
</organism>
<evidence type="ECO:0000256" key="6">
    <source>
        <dbReference type="ARBA" id="ARBA00022825"/>
    </source>
</evidence>
<dbReference type="GO" id="GO:0004252">
    <property type="term" value="F:serine-type endopeptidase activity"/>
    <property type="evidence" value="ECO:0007669"/>
    <property type="project" value="InterPro"/>
</dbReference>
<evidence type="ECO:0000256" key="3">
    <source>
        <dbReference type="ARBA" id="ARBA00021524"/>
    </source>
</evidence>
<evidence type="ECO:0000256" key="4">
    <source>
        <dbReference type="ARBA" id="ARBA00022703"/>
    </source>
</evidence>
<dbReference type="InterPro" id="IPR036034">
    <property type="entry name" value="PDZ_sf"/>
</dbReference>
<sequence>MTVKRTTVSSEKKIKVQRISSDLSMGEEIALDSSSDNMALDVSADDDDFIDEAMNGHTTTARYQAHGEQGQQWHRTIDNVVKCVVAVHFSQTSNFDCDPSVLSEATGFVVDSERGIILTNRHVVGTGPFVGSVIFDNHEEVDVIPIYRDPVHDFGFLKFDPKDIKYMDVKSLELRPELAQVGCEIRVVGNDAGEKLSILSGFISRLDRDAPAYGDLTYNDFNTEYIQAAASASGGSSGSPVVNIDGYAVALQAGGSTEASTDFFLPLWRVVRALKCIQDDKPVTRGTIQVQWVLKPYDECRRFGLTDEAERKAREKFPKSIGLLCAELVLPGGPAHGLIEEGDTLISINGLDISTFITVDDILDSSVGEEIELCLQRSGTDVTVKCKVGDLHAITPDRYLEVAGASFNDLSYQMARLYAIPVQGVFVNNATGSFFLNRNEPVGWMLDTVNDIDIKDLDQFIDVMKQIPDRSRIPITFRHISDLHSNSMATIYVDRHWCSSFRLAVRNDKTGLWDFTELGDPLPPIPPQPKSVKFVDIPVDHPGCAKLSRSFMVVTTYIHIPVDSFPSSRKRGFGVVIDSEKGYLLVSRLHVPHDCLDIQITVAESLVIPGTVVFLHPTQNYAIVKYDPSLIIGDVRTPKFSDVPLKRGDKCTFIGFNQNFRVVSTETKVSDISSVNVPRNTYSPRYRGTNMETVSLATNLSDECGSGVIADEDGTIRAFWLSFLGECREGHDTIYKMGIDVTEVKHIIEKLQTTSDIPVIKIVDSEFYAISLDQARVLGVSDEWIKKVEDSGRDRFQFMAVSRSAVPEDQHKPELEHLDVVLSIDGKQVFDQNDINRCYDKDTLTFKIVRRKREMDLEVSTAEIKSTDHIAIWSGVVVQAPHHAVRQSMLNLPSQVYVTARPKGSPAAGYGINPTNFITHVNGVATPTVDDFVRVVRTIGTNTYCKLKLVSFDNVPFAISVKTNYHYYPTGELKRDPATNKWLDIEYDEKNAETSLKKI</sequence>
<dbReference type="InterPro" id="IPR001478">
    <property type="entry name" value="PDZ"/>
</dbReference>
<dbReference type="Pfam" id="PF13365">
    <property type="entry name" value="Trypsin_2"/>
    <property type="match status" value="1"/>
</dbReference>
<dbReference type="GeneID" id="30990005"/>
<keyword evidence="9" id="KW-1185">Reference proteome</keyword>
<dbReference type="SMART" id="SM00228">
    <property type="entry name" value="PDZ"/>
    <property type="match status" value="2"/>
</dbReference>
<evidence type="ECO:0000313" key="9">
    <source>
        <dbReference type="Proteomes" id="UP000094389"/>
    </source>
</evidence>
<dbReference type="RefSeq" id="XP_020069061.1">
    <property type="nucleotide sequence ID" value="XM_020215609.1"/>
</dbReference>
<accession>A0A1E4RXK7</accession>
<evidence type="ECO:0000256" key="1">
    <source>
        <dbReference type="ARBA" id="ARBA00010541"/>
    </source>
</evidence>
<dbReference type="AlphaFoldDB" id="A0A1E4RXK7"/>
<keyword evidence="6" id="KW-0378">Hydrolase</keyword>
<dbReference type="STRING" id="983966.A0A1E4RXK7"/>
<keyword evidence="6" id="KW-0720">Serine protease</keyword>
<dbReference type="CDD" id="cd06719">
    <property type="entry name" value="PDZ2-4_Nma111p-like"/>
    <property type="match status" value="1"/>
</dbReference>
<evidence type="ECO:0000256" key="5">
    <source>
        <dbReference type="ARBA" id="ARBA00022737"/>
    </source>
</evidence>
<dbReference type="PRINTS" id="PR00834">
    <property type="entry name" value="PROTEASES2C"/>
</dbReference>
<dbReference type="CDD" id="cd06786">
    <property type="entry name" value="cpPDZ1_ScNma111-like"/>
    <property type="match status" value="1"/>
</dbReference>
<dbReference type="InterPro" id="IPR009003">
    <property type="entry name" value="Peptidase_S1_PA"/>
</dbReference>
<comment type="similarity">
    <text evidence="1">Belongs to the peptidase S1C family.</text>
</comment>
<proteinExistence type="inferred from homology"/>
<keyword evidence="4" id="KW-0053">Apoptosis</keyword>
<protein>
    <recommendedName>
        <fullName evidence="2">Pro-apoptotic serine protease NMA111</fullName>
    </recommendedName>
    <alternativeName>
        <fullName evidence="3">Pro-apoptotic serine protease nma111</fullName>
    </alternativeName>
</protein>
<dbReference type="GO" id="GO:0006508">
    <property type="term" value="P:proteolysis"/>
    <property type="evidence" value="ECO:0007669"/>
    <property type="project" value="UniProtKB-KW"/>
</dbReference>